<feature type="transmembrane region" description="Helical" evidence="1">
    <location>
        <begin position="126"/>
        <end position="142"/>
    </location>
</feature>
<keyword evidence="3" id="KW-1185">Reference proteome</keyword>
<feature type="transmembrane region" description="Helical" evidence="1">
    <location>
        <begin position="186"/>
        <end position="205"/>
    </location>
</feature>
<evidence type="ECO:0000256" key="1">
    <source>
        <dbReference type="SAM" id="Phobius"/>
    </source>
</evidence>
<dbReference type="AlphaFoldDB" id="A0A385SGH9"/>
<dbReference type="RefSeq" id="WP_119754150.1">
    <property type="nucleotide sequence ID" value="NZ_CP032382.1"/>
</dbReference>
<dbReference type="KEGG" id="chk:D4L85_09810"/>
<keyword evidence="1" id="KW-0812">Transmembrane</keyword>
<gene>
    <name evidence="2" type="ORF">D4L85_09810</name>
</gene>
<keyword evidence="1" id="KW-0472">Membrane</keyword>
<sequence length="228" mass="25581">MEKLFKIVLFLHISGGAIGLIAGTINIIKSKGDRLHRRVGKAFLFAMITAGASSLLLSALHPNYFLFMVGVFTLYLVGTGERYLYLKKLGEGQQPAVIDWILTLSMIVFGFGFMGLGAYQLWKGEQFGVVFLVFGFFGLRLAQKDVRYYRHTIDSKRFWLVAHLQRMIGCYIAALTAFLVVNNNTFAPPLVAWLSPTVILVPLIVRWSRHHRGEMIPVPAAAESETKK</sequence>
<evidence type="ECO:0000313" key="2">
    <source>
        <dbReference type="EMBL" id="AYB30853.1"/>
    </source>
</evidence>
<name>A0A385SGH9_9BACT</name>
<feature type="transmembrane region" description="Helical" evidence="1">
    <location>
        <begin position="6"/>
        <end position="27"/>
    </location>
</feature>
<dbReference type="EMBL" id="CP032382">
    <property type="protein sequence ID" value="AYB30853.1"/>
    <property type="molecule type" value="Genomic_DNA"/>
</dbReference>
<feature type="transmembrane region" description="Helical" evidence="1">
    <location>
        <begin position="158"/>
        <end position="180"/>
    </location>
</feature>
<dbReference type="Proteomes" id="UP000266183">
    <property type="component" value="Chromosome"/>
</dbReference>
<feature type="transmembrane region" description="Helical" evidence="1">
    <location>
        <begin position="39"/>
        <end position="58"/>
    </location>
</feature>
<reference evidence="3" key="1">
    <citation type="submission" date="2018-09" db="EMBL/GenBank/DDBJ databases">
        <title>Chryseolinea sp. KIS68-18 isolated from soil.</title>
        <authorList>
            <person name="Weon H.-Y."/>
            <person name="Kwon S.-W."/>
            <person name="Lee S.A."/>
        </authorList>
    </citation>
    <scope>NUCLEOTIDE SEQUENCE [LARGE SCALE GENOMIC DNA]</scope>
    <source>
        <strain evidence="3">KIS68-18</strain>
    </source>
</reference>
<feature type="transmembrane region" description="Helical" evidence="1">
    <location>
        <begin position="64"/>
        <end position="85"/>
    </location>
</feature>
<evidence type="ECO:0000313" key="3">
    <source>
        <dbReference type="Proteomes" id="UP000266183"/>
    </source>
</evidence>
<accession>A0A385SGH9</accession>
<proteinExistence type="predicted"/>
<evidence type="ECO:0008006" key="4">
    <source>
        <dbReference type="Google" id="ProtNLM"/>
    </source>
</evidence>
<keyword evidence="1" id="KW-1133">Transmembrane helix</keyword>
<protein>
    <recommendedName>
        <fullName evidence="4">DUF2306 domain-containing protein</fullName>
    </recommendedName>
</protein>
<organism evidence="2 3">
    <name type="scientific">Chryseolinea soli</name>
    <dbReference type="NCBI Taxonomy" id="2321403"/>
    <lineage>
        <taxon>Bacteria</taxon>
        <taxon>Pseudomonadati</taxon>
        <taxon>Bacteroidota</taxon>
        <taxon>Cytophagia</taxon>
        <taxon>Cytophagales</taxon>
        <taxon>Fulvivirgaceae</taxon>
        <taxon>Chryseolinea</taxon>
    </lineage>
</organism>
<feature type="transmembrane region" description="Helical" evidence="1">
    <location>
        <begin position="97"/>
        <end position="120"/>
    </location>
</feature>
<dbReference type="OrthoDB" id="5984490at2"/>